<proteinExistence type="predicted"/>
<keyword evidence="1" id="KW-0378">Hydrolase</keyword>
<dbReference type="PRINTS" id="PR00111">
    <property type="entry name" value="ABHYDROLASE"/>
</dbReference>
<accession>A0A212RV25</accession>
<gene>
    <name evidence="3" type="ORF">SAMN02746019_00028640</name>
</gene>
<feature type="domain" description="AB hydrolase-1" evidence="2">
    <location>
        <begin position="33"/>
        <end position="135"/>
    </location>
</feature>
<dbReference type="PRINTS" id="PR00412">
    <property type="entry name" value="EPOXHYDRLASE"/>
</dbReference>
<dbReference type="RefSeq" id="WP_200808247.1">
    <property type="nucleotide sequence ID" value="NZ_FYEK01000078.1"/>
</dbReference>
<dbReference type="InterPro" id="IPR050266">
    <property type="entry name" value="AB_hydrolase_sf"/>
</dbReference>
<sequence>MRMPHLEGIRCEQIHTPRLTFHVLFAGPPDGEPVVFLHGNVSSATFWEETMLTLPPGFRAIAPDLRGYGESERRPVDATRGLRDFSDDVHALVETMGLARFHLVGHSMGGGIAMQYAIDHAERIFSLTLVDPLSPYGFGGTKDPEGTPCWPDYAGSGGGTANPEFVRRLAAGDRGEESDFSPRRVLRAFYGKAPFLHPREDILVESMVRTAVGEENYPGDFQISANWPGIAPGTRGVNNAMSPKYCNLSALAAIDPKPPILWIRGAEDVVVSDHSLFDFGYLGSIGLVPGWPGEAIYPPQPMVAQTRRVLERYEAAGGRYQEEEIPDAGHTPYLERPEVFQEILHAYLRR</sequence>
<evidence type="ECO:0000259" key="2">
    <source>
        <dbReference type="Pfam" id="PF00561"/>
    </source>
</evidence>
<dbReference type="EMBL" id="FYEK01000078">
    <property type="protein sequence ID" value="SNB76399.1"/>
    <property type="molecule type" value="Genomic_DNA"/>
</dbReference>
<dbReference type="PANTHER" id="PTHR43798:SF31">
    <property type="entry name" value="AB HYDROLASE SUPERFAMILY PROTEIN YCLE"/>
    <property type="match status" value="1"/>
</dbReference>
<dbReference type="Proteomes" id="UP000197025">
    <property type="component" value="Unassembled WGS sequence"/>
</dbReference>
<dbReference type="InterPro" id="IPR000073">
    <property type="entry name" value="AB_hydrolase_1"/>
</dbReference>
<reference evidence="4" key="1">
    <citation type="submission" date="2017-06" db="EMBL/GenBank/DDBJ databases">
        <authorList>
            <person name="Varghese N."/>
            <person name="Submissions S."/>
        </authorList>
    </citation>
    <scope>NUCLEOTIDE SEQUENCE [LARGE SCALE GENOMIC DNA]</scope>
    <source>
        <strain evidence="4">JAD2</strain>
    </source>
</reference>
<dbReference type="GO" id="GO:0016020">
    <property type="term" value="C:membrane"/>
    <property type="evidence" value="ECO:0007669"/>
    <property type="project" value="TreeGrafter"/>
</dbReference>
<dbReference type="InterPro" id="IPR029058">
    <property type="entry name" value="AB_hydrolase_fold"/>
</dbReference>
<dbReference type="Pfam" id="PF00561">
    <property type="entry name" value="Abhydrolase_1"/>
    <property type="match status" value="1"/>
</dbReference>
<dbReference type="Gene3D" id="3.40.50.1820">
    <property type="entry name" value="alpha/beta hydrolase"/>
    <property type="match status" value="1"/>
</dbReference>
<dbReference type="SUPFAM" id="SSF53474">
    <property type="entry name" value="alpha/beta-Hydrolases"/>
    <property type="match status" value="1"/>
</dbReference>
<evidence type="ECO:0000256" key="1">
    <source>
        <dbReference type="ARBA" id="ARBA00022801"/>
    </source>
</evidence>
<dbReference type="InterPro" id="IPR000639">
    <property type="entry name" value="Epox_hydrolase-like"/>
</dbReference>
<protein>
    <submittedName>
        <fullName evidence="3">Pimeloyl-ACP methyl ester carboxylesterase</fullName>
    </submittedName>
</protein>
<dbReference type="GO" id="GO:0016787">
    <property type="term" value="F:hydrolase activity"/>
    <property type="evidence" value="ECO:0007669"/>
    <property type="project" value="UniProtKB-KW"/>
</dbReference>
<evidence type="ECO:0000313" key="3">
    <source>
        <dbReference type="EMBL" id="SNB76399.1"/>
    </source>
</evidence>
<dbReference type="AlphaFoldDB" id="A0A212RV25"/>
<keyword evidence="4" id="KW-1185">Reference proteome</keyword>
<organism evidence="3 4">
    <name type="scientific">Thermoflexus hugenholtzii JAD2</name>
    <dbReference type="NCBI Taxonomy" id="877466"/>
    <lineage>
        <taxon>Bacteria</taxon>
        <taxon>Bacillati</taxon>
        <taxon>Chloroflexota</taxon>
        <taxon>Thermoflexia</taxon>
        <taxon>Thermoflexales</taxon>
        <taxon>Thermoflexaceae</taxon>
        <taxon>Thermoflexus</taxon>
    </lineage>
</organism>
<dbReference type="InParanoid" id="A0A212RV25"/>
<name>A0A212RV25_9CHLR</name>
<evidence type="ECO:0000313" key="4">
    <source>
        <dbReference type="Proteomes" id="UP000197025"/>
    </source>
</evidence>
<dbReference type="PANTHER" id="PTHR43798">
    <property type="entry name" value="MONOACYLGLYCEROL LIPASE"/>
    <property type="match status" value="1"/>
</dbReference>